<organism evidence="4 5">
    <name type="scientific">Nesidiocoris tenuis</name>
    <dbReference type="NCBI Taxonomy" id="355587"/>
    <lineage>
        <taxon>Eukaryota</taxon>
        <taxon>Metazoa</taxon>
        <taxon>Ecdysozoa</taxon>
        <taxon>Arthropoda</taxon>
        <taxon>Hexapoda</taxon>
        <taxon>Insecta</taxon>
        <taxon>Pterygota</taxon>
        <taxon>Neoptera</taxon>
        <taxon>Paraneoptera</taxon>
        <taxon>Hemiptera</taxon>
        <taxon>Heteroptera</taxon>
        <taxon>Panheteroptera</taxon>
        <taxon>Cimicomorpha</taxon>
        <taxon>Miridae</taxon>
        <taxon>Dicyphina</taxon>
        <taxon>Nesidiocoris</taxon>
    </lineage>
</organism>
<gene>
    <name evidence="4" type="ORF">NTEN_LOCUS11792</name>
</gene>
<evidence type="ECO:0000256" key="1">
    <source>
        <dbReference type="ARBA" id="ARBA00022734"/>
    </source>
</evidence>
<dbReference type="SUPFAM" id="SSF49899">
    <property type="entry name" value="Concanavalin A-like lectins/glucanases"/>
    <property type="match status" value="1"/>
</dbReference>
<dbReference type="InterPro" id="IPR001079">
    <property type="entry name" value="Galectin_CRD"/>
</dbReference>
<dbReference type="Gene3D" id="2.60.120.200">
    <property type="match status" value="1"/>
</dbReference>
<dbReference type="EMBL" id="CADCXU010017573">
    <property type="protein sequence ID" value="CAB0006315.1"/>
    <property type="molecule type" value="Genomic_DNA"/>
</dbReference>
<reference evidence="4 5" key="1">
    <citation type="submission" date="2020-02" db="EMBL/GenBank/DDBJ databases">
        <authorList>
            <person name="Ferguson B K."/>
        </authorList>
    </citation>
    <scope>NUCLEOTIDE SEQUENCE [LARGE SCALE GENOMIC DNA]</scope>
</reference>
<dbReference type="PROSITE" id="PS51304">
    <property type="entry name" value="GALECTIN"/>
    <property type="match status" value="1"/>
</dbReference>
<protein>
    <recommendedName>
        <fullName evidence="2">Galectin</fullName>
    </recommendedName>
</protein>
<dbReference type="Proteomes" id="UP000479000">
    <property type="component" value="Unassembled WGS sequence"/>
</dbReference>
<evidence type="ECO:0000313" key="5">
    <source>
        <dbReference type="Proteomes" id="UP000479000"/>
    </source>
</evidence>
<dbReference type="Pfam" id="PF00337">
    <property type="entry name" value="Gal-bind_lectin"/>
    <property type="match status" value="1"/>
</dbReference>
<accession>A0A6H5GTQ4</accession>
<evidence type="ECO:0000313" key="4">
    <source>
        <dbReference type="EMBL" id="CAB0006315.1"/>
    </source>
</evidence>
<evidence type="ECO:0000259" key="3">
    <source>
        <dbReference type="PROSITE" id="PS51304"/>
    </source>
</evidence>
<dbReference type="OrthoDB" id="5795596at2759"/>
<dbReference type="GO" id="GO:0030246">
    <property type="term" value="F:carbohydrate binding"/>
    <property type="evidence" value="ECO:0007669"/>
    <property type="project" value="UniProtKB-UniRule"/>
</dbReference>
<keyword evidence="1 2" id="KW-0430">Lectin</keyword>
<dbReference type="InterPro" id="IPR013320">
    <property type="entry name" value="ConA-like_dom_sf"/>
</dbReference>
<feature type="non-terminal residue" evidence="4">
    <location>
        <position position="1"/>
    </location>
</feature>
<sequence>EVPIVQKFSKSLTLPRTIVIAGTVYLLPFGFHVNLQSGSYVYPHPVIPFHMSVRWRPCEDDVIIFNSWTDDGWDDEVGTVFLPNRSLKEELHSINNLQEQNSEANLLISVTGRDAYVQYLPAGR</sequence>
<evidence type="ECO:0000256" key="2">
    <source>
        <dbReference type="RuleBase" id="RU102079"/>
    </source>
</evidence>
<dbReference type="AlphaFoldDB" id="A0A6H5GTQ4"/>
<keyword evidence="5" id="KW-1185">Reference proteome</keyword>
<proteinExistence type="predicted"/>
<feature type="domain" description="Galectin" evidence="3">
    <location>
        <begin position="4"/>
        <end position="124"/>
    </location>
</feature>
<name>A0A6H5GTQ4_9HEMI</name>